<dbReference type="GO" id="GO:0004633">
    <property type="term" value="F:phosphopantothenoylcysteine decarboxylase activity"/>
    <property type="evidence" value="ECO:0007669"/>
    <property type="project" value="TreeGrafter"/>
</dbReference>
<evidence type="ECO:0000313" key="3">
    <source>
        <dbReference type="Proteomes" id="UP000316598"/>
    </source>
</evidence>
<dbReference type="AlphaFoldDB" id="A0A5C5WU33"/>
<organism evidence="2 3">
    <name type="scientific">Rubripirellula amarantea</name>
    <dbReference type="NCBI Taxonomy" id="2527999"/>
    <lineage>
        <taxon>Bacteria</taxon>
        <taxon>Pseudomonadati</taxon>
        <taxon>Planctomycetota</taxon>
        <taxon>Planctomycetia</taxon>
        <taxon>Pirellulales</taxon>
        <taxon>Pirellulaceae</taxon>
        <taxon>Rubripirellula</taxon>
    </lineage>
</organism>
<evidence type="ECO:0000259" key="1">
    <source>
        <dbReference type="Pfam" id="PF02441"/>
    </source>
</evidence>
<feature type="domain" description="Flavoprotein" evidence="1">
    <location>
        <begin position="7"/>
        <end position="178"/>
    </location>
</feature>
<dbReference type="OrthoDB" id="9802554at2"/>
<reference evidence="2 3" key="1">
    <citation type="submission" date="2019-02" db="EMBL/GenBank/DDBJ databases">
        <title>Deep-cultivation of Planctomycetes and their phenomic and genomic characterization uncovers novel biology.</title>
        <authorList>
            <person name="Wiegand S."/>
            <person name="Jogler M."/>
            <person name="Boedeker C."/>
            <person name="Pinto D."/>
            <person name="Vollmers J."/>
            <person name="Rivas-Marin E."/>
            <person name="Kohn T."/>
            <person name="Peeters S.H."/>
            <person name="Heuer A."/>
            <person name="Rast P."/>
            <person name="Oberbeckmann S."/>
            <person name="Bunk B."/>
            <person name="Jeske O."/>
            <person name="Meyerdierks A."/>
            <person name="Storesund J.E."/>
            <person name="Kallscheuer N."/>
            <person name="Luecker S."/>
            <person name="Lage O.M."/>
            <person name="Pohl T."/>
            <person name="Merkel B.J."/>
            <person name="Hornburger P."/>
            <person name="Mueller R.-W."/>
            <person name="Bruemmer F."/>
            <person name="Labrenz M."/>
            <person name="Spormann A.M."/>
            <person name="Op Den Camp H."/>
            <person name="Overmann J."/>
            <person name="Amann R."/>
            <person name="Jetten M.S.M."/>
            <person name="Mascher T."/>
            <person name="Medema M.H."/>
            <person name="Devos D.P."/>
            <person name="Kaster A.-K."/>
            <person name="Ovreas L."/>
            <person name="Rohde M."/>
            <person name="Galperin M.Y."/>
            <person name="Jogler C."/>
        </authorList>
    </citation>
    <scope>NUCLEOTIDE SEQUENCE [LARGE SCALE GENOMIC DNA]</scope>
    <source>
        <strain evidence="2 3">Pla22</strain>
    </source>
</reference>
<dbReference type="SUPFAM" id="SSF52507">
    <property type="entry name" value="Homo-oligomeric flavin-containing Cys decarboxylases, HFCD"/>
    <property type="match status" value="1"/>
</dbReference>
<dbReference type="RefSeq" id="WP_146513809.1">
    <property type="nucleotide sequence ID" value="NZ_SJPI01000001.1"/>
</dbReference>
<dbReference type="GO" id="GO:0071513">
    <property type="term" value="C:phosphopantothenoylcysteine decarboxylase complex"/>
    <property type="evidence" value="ECO:0007669"/>
    <property type="project" value="TreeGrafter"/>
</dbReference>
<protein>
    <submittedName>
        <fullName evidence="2">Phosphopantothenoylcysteine decarboxylase</fullName>
    </submittedName>
</protein>
<dbReference type="Pfam" id="PF02441">
    <property type="entry name" value="Flavoprotein"/>
    <property type="match status" value="1"/>
</dbReference>
<comment type="caution">
    <text evidence="2">The sequence shown here is derived from an EMBL/GenBank/DDBJ whole genome shotgun (WGS) entry which is preliminary data.</text>
</comment>
<keyword evidence="3" id="KW-1185">Reference proteome</keyword>
<proteinExistence type="predicted"/>
<dbReference type="InterPro" id="IPR003382">
    <property type="entry name" value="Flavoprotein"/>
</dbReference>
<dbReference type="PANTHER" id="PTHR14359:SF6">
    <property type="entry name" value="PHOSPHOPANTOTHENOYLCYSTEINE DECARBOXYLASE"/>
    <property type="match status" value="1"/>
</dbReference>
<accession>A0A5C5WU33</accession>
<dbReference type="EMBL" id="SJPI01000001">
    <property type="protein sequence ID" value="TWT53621.1"/>
    <property type="molecule type" value="Genomic_DNA"/>
</dbReference>
<dbReference type="Proteomes" id="UP000316598">
    <property type="component" value="Unassembled WGS sequence"/>
</dbReference>
<name>A0A5C5WU33_9BACT</name>
<evidence type="ECO:0000313" key="2">
    <source>
        <dbReference type="EMBL" id="TWT53621.1"/>
    </source>
</evidence>
<dbReference type="GO" id="GO:0015937">
    <property type="term" value="P:coenzyme A biosynthetic process"/>
    <property type="evidence" value="ECO:0007669"/>
    <property type="project" value="TreeGrafter"/>
</dbReference>
<dbReference type="PANTHER" id="PTHR14359">
    <property type="entry name" value="HOMO-OLIGOMERIC FLAVIN CONTAINING CYS DECARBOXYLASE FAMILY"/>
    <property type="match status" value="1"/>
</dbReference>
<dbReference type="InterPro" id="IPR036551">
    <property type="entry name" value="Flavin_trans-like"/>
</dbReference>
<dbReference type="GO" id="GO:0010181">
    <property type="term" value="F:FMN binding"/>
    <property type="evidence" value="ECO:0007669"/>
    <property type="project" value="TreeGrafter"/>
</dbReference>
<sequence>MSKTSPTVLLCIGGGIAAYKSAMLCSRLVQNGVQVRVAMSDAATKFIGVPTLSALSGRSVATSLFDASRPLGSHIELADGLDLMIVAPATADLLAKFAHGIADDLISTTYLQATCPVILSPAMSDSMWNKAAVKRNIETLAKDGCKMIGPESGWLSCRVRGDGRMSEPDTIAAAIFAALELPQS</sequence>
<gene>
    <name evidence="2" type="ORF">Pla22_12510</name>
</gene>
<dbReference type="Gene3D" id="3.40.50.1950">
    <property type="entry name" value="Flavin prenyltransferase-like"/>
    <property type="match status" value="1"/>
</dbReference>